<reference evidence="2" key="1">
    <citation type="journal article" date="2023" name="bioRxiv">
        <title>Improved chromosome-level genome assembly for marigold (Tagetes erecta).</title>
        <authorList>
            <person name="Jiang F."/>
            <person name="Yuan L."/>
            <person name="Wang S."/>
            <person name="Wang H."/>
            <person name="Xu D."/>
            <person name="Wang A."/>
            <person name="Fan W."/>
        </authorList>
    </citation>
    <scope>NUCLEOTIDE SEQUENCE</scope>
    <source>
        <strain evidence="2">WSJ</strain>
        <tissue evidence="2">Leaf</tissue>
    </source>
</reference>
<gene>
    <name evidence="2" type="ORF">QVD17_38188</name>
</gene>
<name>A0AAD8NKG9_TARER</name>
<dbReference type="EMBL" id="JAUHHV010000010">
    <property type="protein sequence ID" value="KAK1411631.1"/>
    <property type="molecule type" value="Genomic_DNA"/>
</dbReference>
<dbReference type="Proteomes" id="UP001229421">
    <property type="component" value="Unassembled WGS sequence"/>
</dbReference>
<accession>A0AAD8NKG9</accession>
<evidence type="ECO:0000313" key="2">
    <source>
        <dbReference type="EMBL" id="KAK1411631.1"/>
    </source>
</evidence>
<dbReference type="AlphaFoldDB" id="A0AAD8NKG9"/>
<feature type="region of interest" description="Disordered" evidence="1">
    <location>
        <begin position="46"/>
        <end position="99"/>
    </location>
</feature>
<sequence length="134" mass="14737">MWDITTHRTTTNKMTGGRSKVVIGAAERETERDVVAATKRTFLTGDRNRRRSKAEVEDDSATLIVSSLVNEDGDDSDDDDDDDDGNDEEIEEHVSADNEDVIIEKVDVVGIAQEVVITEAESEAQSDDEADAHN</sequence>
<comment type="caution">
    <text evidence="2">The sequence shown here is derived from an EMBL/GenBank/DDBJ whole genome shotgun (WGS) entry which is preliminary data.</text>
</comment>
<evidence type="ECO:0000256" key="1">
    <source>
        <dbReference type="SAM" id="MobiDB-lite"/>
    </source>
</evidence>
<proteinExistence type="predicted"/>
<feature type="compositionally biased region" description="Acidic residues" evidence="1">
    <location>
        <begin position="71"/>
        <end position="91"/>
    </location>
</feature>
<keyword evidence="3" id="KW-1185">Reference proteome</keyword>
<evidence type="ECO:0000313" key="3">
    <source>
        <dbReference type="Proteomes" id="UP001229421"/>
    </source>
</evidence>
<organism evidence="2 3">
    <name type="scientific">Tagetes erecta</name>
    <name type="common">African marigold</name>
    <dbReference type="NCBI Taxonomy" id="13708"/>
    <lineage>
        <taxon>Eukaryota</taxon>
        <taxon>Viridiplantae</taxon>
        <taxon>Streptophyta</taxon>
        <taxon>Embryophyta</taxon>
        <taxon>Tracheophyta</taxon>
        <taxon>Spermatophyta</taxon>
        <taxon>Magnoliopsida</taxon>
        <taxon>eudicotyledons</taxon>
        <taxon>Gunneridae</taxon>
        <taxon>Pentapetalae</taxon>
        <taxon>asterids</taxon>
        <taxon>campanulids</taxon>
        <taxon>Asterales</taxon>
        <taxon>Asteraceae</taxon>
        <taxon>Asteroideae</taxon>
        <taxon>Heliantheae alliance</taxon>
        <taxon>Tageteae</taxon>
        <taxon>Tagetes</taxon>
    </lineage>
</organism>
<protein>
    <submittedName>
        <fullName evidence="2">Uncharacterized protein</fullName>
    </submittedName>
</protein>